<reference evidence="8" key="1">
    <citation type="submission" date="2018-08" db="EMBL/GenBank/DDBJ databases">
        <authorList>
            <person name="Cornetti L."/>
        </authorList>
    </citation>
    <scope>NUCLEOTIDE SEQUENCE</scope>
    <source>
        <strain evidence="8">BE-ASS</strain>
    </source>
</reference>
<keyword evidence="4" id="KW-0158">Chromosome</keyword>
<keyword evidence="5" id="KW-0539">Nucleus</keyword>
<dbReference type="GO" id="GO:0042393">
    <property type="term" value="F:histone binding"/>
    <property type="evidence" value="ECO:0007669"/>
    <property type="project" value="InterPro"/>
</dbReference>
<gene>
    <name evidence="8" type="primary">EOG090X0BAY</name>
</gene>
<evidence type="ECO:0000256" key="3">
    <source>
        <dbReference type="ARBA" id="ARBA00010803"/>
    </source>
</evidence>
<dbReference type="GO" id="GO:0005634">
    <property type="term" value="C:nucleus"/>
    <property type="evidence" value="ECO:0007669"/>
    <property type="project" value="UniProtKB-SubCell"/>
</dbReference>
<organism evidence="8">
    <name type="scientific">Scapholeberis mucronata</name>
    <dbReference type="NCBI Taxonomy" id="202097"/>
    <lineage>
        <taxon>Eukaryota</taxon>
        <taxon>Metazoa</taxon>
        <taxon>Ecdysozoa</taxon>
        <taxon>Arthropoda</taxon>
        <taxon>Crustacea</taxon>
        <taxon>Branchiopoda</taxon>
        <taxon>Diplostraca</taxon>
        <taxon>Cladocera</taxon>
        <taxon>Anomopoda</taxon>
        <taxon>Daphniidae</taxon>
        <taxon>Scapholeberis</taxon>
    </lineage>
</organism>
<feature type="compositionally biased region" description="Basic residues" evidence="6">
    <location>
        <begin position="52"/>
        <end position="61"/>
    </location>
</feature>
<dbReference type="Pfam" id="PF10283">
    <property type="entry name" value="zf-CCHH"/>
    <property type="match status" value="1"/>
</dbReference>
<feature type="compositionally biased region" description="Basic and acidic residues" evidence="6">
    <location>
        <begin position="35"/>
        <end position="47"/>
    </location>
</feature>
<dbReference type="GO" id="GO:0072572">
    <property type="term" value="F:poly-ADP-D-ribose binding"/>
    <property type="evidence" value="ECO:0007669"/>
    <property type="project" value="TreeGrafter"/>
</dbReference>
<comment type="similarity">
    <text evidence="3">Belongs to the HPF1 family.</text>
</comment>
<dbReference type="Pfam" id="PF10228">
    <property type="entry name" value="HPF1"/>
    <property type="match status" value="1"/>
</dbReference>
<sequence>MDSKKDELKRRNENPVDDGFQVKRKKGNEPEVDVDDKPLCKYGDKCYQKNLPHLRRFRHPHRENNEDAPKNSDHSTESPSVPDPSHSSVQEKIEDDNKNKTQDSPCNTEKEESITPQLPPKDVKEWIKQKFLTDMPGDFYELWEFCKSASPENPLGTFKGPLGLDLVGPFELLNQSLESLTNTGKVSDFKDWRFYFDPPEFQSVLVDDLSKGFHIGYFRDSPSEMPAIVVSNTETESSVFTILGGNLFSALNQVISSSMKKTDPFKQSQLVKVKKQLEEWANNRGIPIENKEDLLKKRKKNMVAKTFYECGIVVPVNKKTKVGYRKIPETDANIKKICMKIRDSSNIEEQNKNSDALQELVTYVQYANDESDYGMGLELGLDLLAFGGDVFHPTILHLLGVAYELLERQEFAVILKAHLDDRRKLSKNVSP</sequence>
<dbReference type="PANTHER" id="PTHR13386:SF1">
    <property type="entry name" value="HISTONE PARYLATION FACTOR 1"/>
    <property type="match status" value="1"/>
</dbReference>
<dbReference type="GO" id="GO:0005694">
    <property type="term" value="C:chromosome"/>
    <property type="evidence" value="ECO:0007669"/>
    <property type="project" value="UniProtKB-SubCell"/>
</dbReference>
<dbReference type="GO" id="GO:0006974">
    <property type="term" value="P:DNA damage response"/>
    <property type="evidence" value="ECO:0007669"/>
    <property type="project" value="InterPro"/>
</dbReference>
<feature type="compositionally biased region" description="Low complexity" evidence="6">
    <location>
        <begin position="78"/>
        <end position="88"/>
    </location>
</feature>
<dbReference type="InterPro" id="IPR019361">
    <property type="entry name" value="HPF1"/>
</dbReference>
<dbReference type="AlphaFoldDB" id="A0A4Y7NKU0"/>
<feature type="region of interest" description="Disordered" evidence="6">
    <location>
        <begin position="1"/>
        <end position="120"/>
    </location>
</feature>
<comment type="subcellular location">
    <subcellularLocation>
        <location evidence="2">Chromosome</location>
    </subcellularLocation>
    <subcellularLocation>
        <location evidence="1">Nucleus</location>
    </subcellularLocation>
</comment>
<evidence type="ECO:0000256" key="4">
    <source>
        <dbReference type="ARBA" id="ARBA00022454"/>
    </source>
</evidence>
<feature type="compositionally biased region" description="Basic and acidic residues" evidence="6">
    <location>
        <begin position="89"/>
        <end position="101"/>
    </location>
</feature>
<feature type="compositionally biased region" description="Basic and acidic residues" evidence="6">
    <location>
        <begin position="62"/>
        <end position="76"/>
    </location>
</feature>
<evidence type="ECO:0000256" key="6">
    <source>
        <dbReference type="SAM" id="MobiDB-lite"/>
    </source>
</evidence>
<feature type="compositionally biased region" description="Basic and acidic residues" evidence="6">
    <location>
        <begin position="1"/>
        <end position="14"/>
    </location>
</feature>
<name>A0A4Y7NKU0_9CRUS</name>
<dbReference type="EMBL" id="LR024193">
    <property type="protein sequence ID" value="SVE93812.1"/>
    <property type="molecule type" value="mRNA"/>
</dbReference>
<evidence type="ECO:0000259" key="7">
    <source>
        <dbReference type="Pfam" id="PF10283"/>
    </source>
</evidence>
<evidence type="ECO:0000256" key="1">
    <source>
        <dbReference type="ARBA" id="ARBA00004123"/>
    </source>
</evidence>
<dbReference type="PANTHER" id="PTHR13386">
    <property type="entry name" value="HISTONE PARYLATION FACTOR 1"/>
    <property type="match status" value="1"/>
</dbReference>
<evidence type="ECO:0000256" key="5">
    <source>
        <dbReference type="ARBA" id="ARBA00023242"/>
    </source>
</evidence>
<evidence type="ECO:0000256" key="2">
    <source>
        <dbReference type="ARBA" id="ARBA00004286"/>
    </source>
</evidence>
<proteinExistence type="evidence at transcript level"/>
<protein>
    <submittedName>
        <fullName evidence="8">EOG090X0BAY</fullName>
    </submittedName>
</protein>
<evidence type="ECO:0000313" key="8">
    <source>
        <dbReference type="EMBL" id="SVE93812.1"/>
    </source>
</evidence>
<accession>A0A4Y7NKU0</accession>
<feature type="domain" description="PBZ-type" evidence="7">
    <location>
        <begin position="37"/>
        <end position="62"/>
    </location>
</feature>
<dbReference type="InterPro" id="IPR019406">
    <property type="entry name" value="APLF_PBZ"/>
</dbReference>